<organism evidence="2 3">
    <name type="scientific">Vanrija pseudolonga</name>
    <dbReference type="NCBI Taxonomy" id="143232"/>
    <lineage>
        <taxon>Eukaryota</taxon>
        <taxon>Fungi</taxon>
        <taxon>Dikarya</taxon>
        <taxon>Basidiomycota</taxon>
        <taxon>Agaricomycotina</taxon>
        <taxon>Tremellomycetes</taxon>
        <taxon>Trichosporonales</taxon>
        <taxon>Trichosporonaceae</taxon>
        <taxon>Vanrija</taxon>
    </lineage>
</organism>
<evidence type="ECO:0000313" key="2">
    <source>
        <dbReference type="EMBL" id="WOO78759.1"/>
    </source>
</evidence>
<accession>A0AAF0Y622</accession>
<feature type="signal peptide" evidence="1">
    <location>
        <begin position="1"/>
        <end position="17"/>
    </location>
</feature>
<evidence type="ECO:0000256" key="1">
    <source>
        <dbReference type="SAM" id="SignalP"/>
    </source>
</evidence>
<keyword evidence="1" id="KW-0732">Signal</keyword>
<evidence type="ECO:0008006" key="4">
    <source>
        <dbReference type="Google" id="ProtNLM"/>
    </source>
</evidence>
<gene>
    <name evidence="2" type="ORF">LOC62_02G002298</name>
</gene>
<reference evidence="2" key="1">
    <citation type="submission" date="2023-10" db="EMBL/GenBank/DDBJ databases">
        <authorList>
            <person name="Noh H."/>
        </authorList>
    </citation>
    <scope>NUCLEOTIDE SEQUENCE</scope>
    <source>
        <strain evidence="2">DUCC4014</strain>
    </source>
</reference>
<proteinExistence type="predicted"/>
<dbReference type="EMBL" id="CP086715">
    <property type="protein sequence ID" value="WOO78759.1"/>
    <property type="molecule type" value="Genomic_DNA"/>
</dbReference>
<dbReference type="RefSeq" id="XP_062624791.1">
    <property type="nucleotide sequence ID" value="XM_062768807.1"/>
</dbReference>
<dbReference type="Proteomes" id="UP000827549">
    <property type="component" value="Chromosome 2"/>
</dbReference>
<dbReference type="GeneID" id="87805546"/>
<name>A0AAF0Y622_9TREE</name>
<protein>
    <recommendedName>
        <fullName evidence="4">Ecp2 effector protein domain-containing protein</fullName>
    </recommendedName>
</protein>
<keyword evidence="3" id="KW-1185">Reference proteome</keyword>
<sequence length="245" mass="26109">MLLRTIILVLVASLAAAAPTAQVDSSSPTSKGTANVLSEGTEAIKIGDNEAITISASESTEAQLEARNSAGFAVRCYLSDKCQGIEMASSGDQYYRSVKSQSHPGNYCDPHLHSDNWPPHATYPLNLTAMIVKTVIFALLASIAVAAPAAEVDATAVAPKGNALEDLSKIDIPNVSDSALENIKDGLSSRARAGMAIRCYDNIDCKGKQIIFSGDRYDHGHNEWFAIDLPSLPRRISCSLDTWNG</sequence>
<dbReference type="AlphaFoldDB" id="A0AAF0Y622"/>
<feature type="chain" id="PRO_5042046616" description="Ecp2 effector protein domain-containing protein" evidence="1">
    <location>
        <begin position="18"/>
        <end position="245"/>
    </location>
</feature>
<evidence type="ECO:0000313" key="3">
    <source>
        <dbReference type="Proteomes" id="UP000827549"/>
    </source>
</evidence>